<evidence type="ECO:0000313" key="2">
    <source>
        <dbReference type="Proteomes" id="UP001148786"/>
    </source>
</evidence>
<proteinExistence type="predicted"/>
<sequence length="574" mass="64049">MPQITYLLVQEQTSRAYRIHGLGISEDIPNTSRIQVLLNDAAEAGCALMGLDSAQGVTLIAYKASDFWGRSLGDIKRELGEINEDDNQGKVLVVFKMRVKPVHHLSEEDAFSCLKRAKLATTAPSTTAKPSTYESMQTEINERILDNRPEPDDDIPPIPLLYDGFGHFLDILDGDTDVPGLDKVDSSKLRLGVDEFARKMCCFYAIEHDRRDKALPALDKIFAARNGVKIPTIHADGHSVGKHRGAVLATEFKNRVARINAIPEVEPVGYVARSHVKGMEEMRELFERWRVPCLGLTVVGSDVKFYAVIVLDSRYRLVSLTPALSCIRSASDGHDRTALYAAFTAASVLQARILQDIDRHLAAPPPKMPDGAHRCPAISKLRRYASLPNDYLTFGIQKRHSCKQSRRLLYMAEMGEPEFKTILVKFVQGYSAELHAFCADSGHAPRILAFEKLPGGWLAVAMEYISSGVTTTTAASSRLASCRERWTSQLWKLVRSFHDSSFVHGDLRDPNIICDDKDRVLLIDFDWSGKEGQVSYPTPNLNEELLAGRIQGDLKITKGDDERVLQRTLDKLKM</sequence>
<name>A0A9W8MT19_9AGAR</name>
<gene>
    <name evidence="1" type="ORF">NLJ89_g9980</name>
</gene>
<organism evidence="1 2">
    <name type="scientific">Agrocybe chaxingu</name>
    <dbReference type="NCBI Taxonomy" id="84603"/>
    <lineage>
        <taxon>Eukaryota</taxon>
        <taxon>Fungi</taxon>
        <taxon>Dikarya</taxon>
        <taxon>Basidiomycota</taxon>
        <taxon>Agaricomycotina</taxon>
        <taxon>Agaricomycetes</taxon>
        <taxon>Agaricomycetidae</taxon>
        <taxon>Agaricales</taxon>
        <taxon>Agaricineae</taxon>
        <taxon>Strophariaceae</taxon>
        <taxon>Agrocybe</taxon>
    </lineage>
</organism>
<comment type="caution">
    <text evidence="1">The sequence shown here is derived from an EMBL/GenBank/DDBJ whole genome shotgun (WGS) entry which is preliminary data.</text>
</comment>
<accession>A0A9W8MT19</accession>
<dbReference type="Proteomes" id="UP001148786">
    <property type="component" value="Unassembled WGS sequence"/>
</dbReference>
<evidence type="ECO:0000313" key="1">
    <source>
        <dbReference type="EMBL" id="KAJ3500012.1"/>
    </source>
</evidence>
<dbReference type="Gene3D" id="1.10.510.10">
    <property type="entry name" value="Transferase(Phosphotransferase) domain 1"/>
    <property type="match status" value="1"/>
</dbReference>
<dbReference type="OrthoDB" id="3261131at2759"/>
<dbReference type="InterPro" id="IPR011009">
    <property type="entry name" value="Kinase-like_dom_sf"/>
</dbReference>
<protein>
    <recommendedName>
        <fullName evidence="3">Protein kinase domain-containing protein</fullName>
    </recommendedName>
</protein>
<dbReference type="EMBL" id="JANKHO010001686">
    <property type="protein sequence ID" value="KAJ3500012.1"/>
    <property type="molecule type" value="Genomic_DNA"/>
</dbReference>
<evidence type="ECO:0008006" key="3">
    <source>
        <dbReference type="Google" id="ProtNLM"/>
    </source>
</evidence>
<reference evidence="1" key="1">
    <citation type="submission" date="2022-07" db="EMBL/GenBank/DDBJ databases">
        <title>Genome Sequence of Agrocybe chaxingu.</title>
        <authorList>
            <person name="Buettner E."/>
        </authorList>
    </citation>
    <scope>NUCLEOTIDE SEQUENCE</scope>
    <source>
        <strain evidence="1">MP-N11</strain>
    </source>
</reference>
<dbReference type="SUPFAM" id="SSF56112">
    <property type="entry name" value="Protein kinase-like (PK-like)"/>
    <property type="match status" value="1"/>
</dbReference>
<keyword evidence="2" id="KW-1185">Reference proteome</keyword>
<dbReference type="AlphaFoldDB" id="A0A9W8MT19"/>